<keyword evidence="4" id="KW-0998">Cell outer membrane</keyword>
<dbReference type="AlphaFoldDB" id="A0A1H8QXA6"/>
<dbReference type="GO" id="GO:0009279">
    <property type="term" value="C:cell outer membrane"/>
    <property type="evidence" value="ECO:0007669"/>
    <property type="project" value="UniProtKB-SubCell"/>
</dbReference>
<dbReference type="InterPro" id="IPR051692">
    <property type="entry name" value="OMP-like"/>
</dbReference>
<dbReference type="Proteomes" id="UP000199615">
    <property type="component" value="Unassembled WGS sequence"/>
</dbReference>
<evidence type="ECO:0000256" key="2">
    <source>
        <dbReference type="ARBA" id="ARBA00022729"/>
    </source>
</evidence>
<sequence>MKSWLFGSVGLLALAAASPAFAADLPLKAAPPVPALYNWTGVYIGINGSAVLSDKRWDYFGPLLPTGDDGAHNFTGLFGGVQVGFDYQVGSWVFGVEAQGDWGRARGTSDSLLFANQTNRTLIDAFGLINGRFGYAPNNALLYVKGGAGVVQEKYDVFATDTGITFTNASETRWGSTVGAGLELAFSEHISVAAEYNHVFLGSRDVAFALTGDIYRIRQDLDVLALKLNYRFNGR</sequence>
<keyword evidence="3" id="KW-0472">Membrane</keyword>
<feature type="signal peptide" evidence="6">
    <location>
        <begin position="1"/>
        <end position="22"/>
    </location>
</feature>
<keyword evidence="9" id="KW-1185">Reference proteome</keyword>
<keyword evidence="2 6" id="KW-0732">Signal</keyword>
<dbReference type="InterPro" id="IPR027385">
    <property type="entry name" value="Beta-barrel_OMP"/>
</dbReference>
<evidence type="ECO:0000259" key="7">
    <source>
        <dbReference type="Pfam" id="PF13505"/>
    </source>
</evidence>
<dbReference type="RefSeq" id="WP_092682986.1">
    <property type="nucleotide sequence ID" value="NZ_FODT01000003.1"/>
</dbReference>
<dbReference type="InterPro" id="IPR011250">
    <property type="entry name" value="OMP/PagP_B-barrel"/>
</dbReference>
<dbReference type="SUPFAM" id="SSF56925">
    <property type="entry name" value="OMPA-like"/>
    <property type="match status" value="1"/>
</dbReference>
<evidence type="ECO:0000256" key="1">
    <source>
        <dbReference type="ARBA" id="ARBA00004442"/>
    </source>
</evidence>
<reference evidence="9" key="1">
    <citation type="submission" date="2016-10" db="EMBL/GenBank/DDBJ databases">
        <authorList>
            <person name="Varghese N."/>
            <person name="Submissions S."/>
        </authorList>
    </citation>
    <scope>NUCLEOTIDE SEQUENCE [LARGE SCALE GENOMIC DNA]</scope>
    <source>
        <strain evidence="9">DSM 123</strain>
    </source>
</reference>
<feature type="chain" id="PRO_5011645979" evidence="6">
    <location>
        <begin position="23"/>
        <end position="235"/>
    </location>
</feature>
<organism evidence="8 9">
    <name type="scientific">Rhodopseudomonas pseudopalustris</name>
    <dbReference type="NCBI Taxonomy" id="1513892"/>
    <lineage>
        <taxon>Bacteria</taxon>
        <taxon>Pseudomonadati</taxon>
        <taxon>Pseudomonadota</taxon>
        <taxon>Alphaproteobacteria</taxon>
        <taxon>Hyphomicrobiales</taxon>
        <taxon>Nitrobacteraceae</taxon>
        <taxon>Rhodopseudomonas</taxon>
    </lineage>
</organism>
<dbReference type="PANTHER" id="PTHR34001">
    <property type="entry name" value="BLL7405 PROTEIN"/>
    <property type="match status" value="1"/>
</dbReference>
<evidence type="ECO:0000256" key="4">
    <source>
        <dbReference type="ARBA" id="ARBA00023237"/>
    </source>
</evidence>
<protein>
    <submittedName>
        <fullName evidence="8">Outer membrane immunogenic protein</fullName>
    </submittedName>
</protein>
<dbReference type="EMBL" id="FODT01000003">
    <property type="protein sequence ID" value="SEO58929.1"/>
    <property type="molecule type" value="Genomic_DNA"/>
</dbReference>
<evidence type="ECO:0000256" key="6">
    <source>
        <dbReference type="SAM" id="SignalP"/>
    </source>
</evidence>
<comment type="similarity">
    <text evidence="5">Belongs to the Omp25/RopB family.</text>
</comment>
<evidence type="ECO:0000256" key="3">
    <source>
        <dbReference type="ARBA" id="ARBA00023136"/>
    </source>
</evidence>
<accession>A0A1H8QXA6</accession>
<name>A0A1H8QXA6_9BRAD</name>
<dbReference type="OrthoDB" id="9815357at2"/>
<gene>
    <name evidence="8" type="ORF">SAMN05444123_103405</name>
</gene>
<proteinExistence type="inferred from homology"/>
<dbReference type="Gene3D" id="2.40.160.20">
    <property type="match status" value="1"/>
</dbReference>
<comment type="subcellular location">
    <subcellularLocation>
        <location evidence="1">Cell outer membrane</location>
    </subcellularLocation>
</comment>
<dbReference type="Pfam" id="PF13505">
    <property type="entry name" value="OMP_b-brl"/>
    <property type="match status" value="1"/>
</dbReference>
<evidence type="ECO:0000256" key="5">
    <source>
        <dbReference type="ARBA" id="ARBA00038306"/>
    </source>
</evidence>
<evidence type="ECO:0000313" key="8">
    <source>
        <dbReference type="EMBL" id="SEO58929.1"/>
    </source>
</evidence>
<feature type="domain" description="Outer membrane protein beta-barrel" evidence="7">
    <location>
        <begin position="17"/>
        <end position="232"/>
    </location>
</feature>
<dbReference type="PANTHER" id="PTHR34001:SF3">
    <property type="entry name" value="BLL7405 PROTEIN"/>
    <property type="match status" value="1"/>
</dbReference>
<evidence type="ECO:0000313" key="9">
    <source>
        <dbReference type="Proteomes" id="UP000199615"/>
    </source>
</evidence>